<dbReference type="InterPro" id="IPR002656">
    <property type="entry name" value="Acyl_transf_3_dom"/>
</dbReference>
<dbReference type="AlphaFoldDB" id="A0A4D7C7A5"/>
<evidence type="ECO:0000256" key="1">
    <source>
        <dbReference type="SAM" id="Phobius"/>
    </source>
</evidence>
<feature type="transmembrane region" description="Helical" evidence="1">
    <location>
        <begin position="91"/>
        <end position="110"/>
    </location>
</feature>
<keyword evidence="3" id="KW-0808">Transferase</keyword>
<evidence type="ECO:0000313" key="4">
    <source>
        <dbReference type="Proteomes" id="UP000298714"/>
    </source>
</evidence>
<evidence type="ECO:0000313" key="3">
    <source>
        <dbReference type="EMBL" id="QCI79815.1"/>
    </source>
</evidence>
<feature type="transmembrane region" description="Helical" evidence="1">
    <location>
        <begin position="20"/>
        <end position="42"/>
    </location>
</feature>
<feature type="domain" description="Acyltransferase 3" evidence="2">
    <location>
        <begin position="22"/>
        <end position="179"/>
    </location>
</feature>
<keyword evidence="1" id="KW-0812">Transmembrane</keyword>
<name>A0A4D7C7A5_9SPHN</name>
<dbReference type="Proteomes" id="UP000298714">
    <property type="component" value="Chromosome"/>
</dbReference>
<feature type="transmembrane region" description="Helical" evidence="1">
    <location>
        <begin position="48"/>
        <end position="70"/>
    </location>
</feature>
<reference evidence="4" key="1">
    <citation type="submission" date="2019-04" db="EMBL/GenBank/DDBJ databases">
        <title>Complete genome sequence of Sphingomonas sp. W1-2-3.</title>
        <authorList>
            <person name="Im W.T."/>
        </authorList>
    </citation>
    <scope>NUCLEOTIDE SEQUENCE [LARGE SCALE GENOMIC DNA]</scope>
    <source>
        <strain evidence="4">W1-2-3</strain>
    </source>
</reference>
<dbReference type="GO" id="GO:0016747">
    <property type="term" value="F:acyltransferase activity, transferring groups other than amino-acyl groups"/>
    <property type="evidence" value="ECO:0007669"/>
    <property type="project" value="InterPro"/>
</dbReference>
<dbReference type="RefSeq" id="WP_222872637.1">
    <property type="nucleotide sequence ID" value="NZ_CP039704.1"/>
</dbReference>
<accession>A0A4D7C7A5</accession>
<gene>
    <name evidence="3" type="ORF">E6W36_10560</name>
</gene>
<keyword evidence="1" id="KW-1133">Transmembrane helix</keyword>
<keyword evidence="3" id="KW-0012">Acyltransferase</keyword>
<keyword evidence="4" id="KW-1185">Reference proteome</keyword>
<protein>
    <submittedName>
        <fullName evidence="3">Acyltransferase</fullName>
    </submittedName>
</protein>
<dbReference type="EMBL" id="CP039704">
    <property type="protein sequence ID" value="QCI79815.1"/>
    <property type="molecule type" value="Genomic_DNA"/>
</dbReference>
<dbReference type="Pfam" id="PF01757">
    <property type="entry name" value="Acyl_transf_3"/>
    <property type="match status" value="1"/>
</dbReference>
<dbReference type="PANTHER" id="PTHR23028">
    <property type="entry name" value="ACETYLTRANSFERASE"/>
    <property type="match status" value="1"/>
</dbReference>
<dbReference type="InterPro" id="IPR050879">
    <property type="entry name" value="Acyltransferase_3"/>
</dbReference>
<keyword evidence="1" id="KW-0472">Membrane</keyword>
<evidence type="ECO:0000259" key="2">
    <source>
        <dbReference type="Pfam" id="PF01757"/>
    </source>
</evidence>
<organism evidence="3 4">
    <name type="scientific">Hankyongella ginsenosidimutans</name>
    <dbReference type="NCBI Taxonomy" id="1763828"/>
    <lineage>
        <taxon>Bacteria</taxon>
        <taxon>Pseudomonadati</taxon>
        <taxon>Pseudomonadota</taxon>
        <taxon>Alphaproteobacteria</taxon>
        <taxon>Sphingomonadales</taxon>
        <taxon>Sphingomonadaceae</taxon>
        <taxon>Hankyongella</taxon>
    </lineage>
</organism>
<proteinExistence type="predicted"/>
<sequence>MSTTQTMPADAQKIDPALSIVLDLLRFGAALAVMFGHLAAGWLTGGYLWQLGGFLHVAVMVFFVLSGYVIAATTSPRHSAADYAAARIARLYSVVLPALAMTALLDAIGLQAAPHFYDETAIAASPSFNVRDDAVLRYLLTLPLIQEFWPFDGIRGWPGSNGPMWSLSYEAAYYVFSAFSFSCAGTAHPRHARLVRAGRAADRSIAADLAAGVLVWRLRTKRQRGSAGR</sequence>
<dbReference type="KEGG" id="hgn:E6W36_10560"/>